<gene>
    <name evidence="1" type="ORF">CKY47_03090</name>
</gene>
<reference evidence="1 2" key="1">
    <citation type="submission" date="2017-06" db="EMBL/GenBank/DDBJ databases">
        <title>Cultured bacterium strain Saccharothrix yanglingensis Hhs.015.</title>
        <authorList>
            <person name="Xia Y."/>
        </authorList>
    </citation>
    <scope>NUCLEOTIDE SEQUENCE [LARGE SCALE GENOMIC DNA]</scope>
    <source>
        <strain evidence="1 2">Hhs.015</strain>
    </source>
</reference>
<dbReference type="Gene3D" id="3.30.1240.10">
    <property type="match status" value="1"/>
</dbReference>
<dbReference type="EMBL" id="NSDM01000001">
    <property type="protein sequence ID" value="MDQ2582987.1"/>
    <property type="molecule type" value="Genomic_DNA"/>
</dbReference>
<sequence>MTVTWRPRLIALDIDGTITPVGREEVAPAVRAAIHRAVDRGAHVVLSTGRSLIGTRPIVDDLGLRGTTAICSNGAVWWDTTSREVVRKVAFDPGPSVRRLRALLPDAVFAAEVTGVGNLSLGRFPDGDLWGDVREVSHDELVAEPTPRLVVRWVGRTPEELALRLVDVELPGVTASHDHTEPWLTLTPPGVTKGAALEDLRRALGVAAGDTLAIGDGDNDVEMLRWAAHGVAMGQAPVAVRQVADAVTSTVLEDGAAAVLDRYFAA</sequence>
<accession>A0ABU0WTA7</accession>
<evidence type="ECO:0000313" key="1">
    <source>
        <dbReference type="EMBL" id="MDQ2582987.1"/>
    </source>
</evidence>
<dbReference type="Proteomes" id="UP001225605">
    <property type="component" value="Unassembled WGS sequence"/>
</dbReference>
<comment type="caution">
    <text evidence="1">The sequence shown here is derived from an EMBL/GenBank/DDBJ whole genome shotgun (WGS) entry which is preliminary data.</text>
</comment>
<dbReference type="PANTHER" id="PTHR10000:SF8">
    <property type="entry name" value="HAD SUPERFAMILY HYDROLASE-LIKE, TYPE 3"/>
    <property type="match status" value="1"/>
</dbReference>
<name>A0ABU0WTA7_9PSEU</name>
<dbReference type="SUPFAM" id="SSF56784">
    <property type="entry name" value="HAD-like"/>
    <property type="match status" value="1"/>
</dbReference>
<dbReference type="Gene3D" id="3.40.50.1000">
    <property type="entry name" value="HAD superfamily/HAD-like"/>
    <property type="match status" value="1"/>
</dbReference>
<dbReference type="PROSITE" id="PS01229">
    <property type="entry name" value="COF_2"/>
    <property type="match status" value="1"/>
</dbReference>
<dbReference type="InterPro" id="IPR036412">
    <property type="entry name" value="HAD-like_sf"/>
</dbReference>
<evidence type="ECO:0000313" key="2">
    <source>
        <dbReference type="Proteomes" id="UP001225605"/>
    </source>
</evidence>
<organism evidence="1 2">
    <name type="scientific">Saccharothrix yanglingensis</name>
    <dbReference type="NCBI Taxonomy" id="659496"/>
    <lineage>
        <taxon>Bacteria</taxon>
        <taxon>Bacillati</taxon>
        <taxon>Actinomycetota</taxon>
        <taxon>Actinomycetes</taxon>
        <taxon>Pseudonocardiales</taxon>
        <taxon>Pseudonocardiaceae</taxon>
        <taxon>Saccharothrix</taxon>
    </lineage>
</organism>
<keyword evidence="2" id="KW-1185">Reference proteome</keyword>
<protein>
    <submittedName>
        <fullName evidence="1">HAD family hydrolase</fullName>
    </submittedName>
</protein>
<proteinExistence type="predicted"/>
<dbReference type="InterPro" id="IPR023214">
    <property type="entry name" value="HAD_sf"/>
</dbReference>
<dbReference type="PANTHER" id="PTHR10000">
    <property type="entry name" value="PHOSPHOSERINE PHOSPHATASE"/>
    <property type="match status" value="1"/>
</dbReference>
<dbReference type="GO" id="GO:0016787">
    <property type="term" value="F:hydrolase activity"/>
    <property type="evidence" value="ECO:0007669"/>
    <property type="project" value="UniProtKB-KW"/>
</dbReference>
<dbReference type="Pfam" id="PF08282">
    <property type="entry name" value="Hydrolase_3"/>
    <property type="match status" value="2"/>
</dbReference>
<keyword evidence="1" id="KW-0378">Hydrolase</keyword>